<dbReference type="Proteomes" id="UP000002318">
    <property type="component" value="Chromosome"/>
</dbReference>
<evidence type="ECO:0000256" key="5">
    <source>
        <dbReference type="ARBA" id="ARBA00022723"/>
    </source>
</evidence>
<feature type="domain" description="Nudix hydrolase" evidence="17">
    <location>
        <begin position="1"/>
        <end position="126"/>
    </location>
</feature>
<dbReference type="InterPro" id="IPR015797">
    <property type="entry name" value="NUDIX_hydrolase-like_dom_sf"/>
</dbReference>
<evidence type="ECO:0000256" key="11">
    <source>
        <dbReference type="ARBA" id="ARBA00036904"/>
    </source>
</evidence>
<dbReference type="GO" id="GO:0044715">
    <property type="term" value="F:8-oxo-dGDP phosphatase activity"/>
    <property type="evidence" value="ECO:0007669"/>
    <property type="project" value="TreeGrafter"/>
</dbReference>
<dbReference type="GO" id="GO:0044716">
    <property type="term" value="F:8-oxo-GDP phosphatase activity"/>
    <property type="evidence" value="ECO:0007669"/>
    <property type="project" value="TreeGrafter"/>
</dbReference>
<evidence type="ECO:0000256" key="9">
    <source>
        <dbReference type="ARBA" id="ARBA00023204"/>
    </source>
</evidence>
<dbReference type="STRING" id="573413.Spirs_2620"/>
<dbReference type="EMBL" id="CP002116">
    <property type="protein sequence ID" value="ADK81730.1"/>
    <property type="molecule type" value="Genomic_DNA"/>
</dbReference>
<dbReference type="GO" id="GO:0008413">
    <property type="term" value="F:8-oxo-7,8-dihydroguanosine triphosphate pyrophosphatase activity"/>
    <property type="evidence" value="ECO:0007669"/>
    <property type="project" value="TreeGrafter"/>
</dbReference>
<keyword evidence="9" id="KW-0234">DNA repair</keyword>
<keyword evidence="4" id="KW-0235">DNA replication</keyword>
<evidence type="ECO:0000313" key="19">
    <source>
        <dbReference type="Proteomes" id="UP000002318"/>
    </source>
</evidence>
<protein>
    <recommendedName>
        <fullName evidence="13">8-oxo-dGTP diphosphatase</fullName>
        <ecNumber evidence="12">3.6.1.55</ecNumber>
    </recommendedName>
    <alternativeName>
        <fullName evidence="16">7,8-dihydro-8-oxoguanine-triphosphatase</fullName>
    </alternativeName>
    <alternativeName>
        <fullName evidence="15">Mutator protein MutT</fullName>
    </alternativeName>
    <alternativeName>
        <fullName evidence="14">dGTP pyrophosphohydrolase</fullName>
    </alternativeName>
</protein>
<dbReference type="CDD" id="cd03425">
    <property type="entry name" value="NUDIX_MutT_NudA_like"/>
    <property type="match status" value="1"/>
</dbReference>
<reference evidence="18 19" key="1">
    <citation type="journal article" date="2010" name="Stand. Genomic Sci.">
        <title>Complete genome sequence of Spirochaeta smaragdinae type strain (SEBR 4228).</title>
        <authorList>
            <person name="Mavromatis K."/>
            <person name="Yasawong M."/>
            <person name="Chertkov O."/>
            <person name="Lapidus A."/>
            <person name="Lucas S."/>
            <person name="Nolan M."/>
            <person name="Del Rio T.G."/>
            <person name="Tice H."/>
            <person name="Cheng J.F."/>
            <person name="Pitluck S."/>
            <person name="Liolios K."/>
            <person name="Ivanova N."/>
            <person name="Tapia R."/>
            <person name="Han C."/>
            <person name="Bruce D."/>
            <person name="Goodwin L."/>
            <person name="Pati A."/>
            <person name="Chen A."/>
            <person name="Palaniappan K."/>
            <person name="Land M."/>
            <person name="Hauser L."/>
            <person name="Chang Y.J."/>
            <person name="Jeffries C.D."/>
            <person name="Detter J.C."/>
            <person name="Rohde M."/>
            <person name="Brambilla E."/>
            <person name="Spring S."/>
            <person name="Goker M."/>
            <person name="Sikorski J."/>
            <person name="Woyke T."/>
            <person name="Bristow J."/>
            <person name="Eisen J.A."/>
            <person name="Markowitz V."/>
            <person name="Hugenholtz P."/>
            <person name="Klenk H.P."/>
            <person name="Kyrpides N.C."/>
        </authorList>
    </citation>
    <scope>NUCLEOTIDE SEQUENCE [LARGE SCALE GENOMIC DNA]</scope>
    <source>
        <strain evidence="19">DSM 11293 / JCM 15392 / SEBR 4228</strain>
    </source>
</reference>
<evidence type="ECO:0000256" key="4">
    <source>
        <dbReference type="ARBA" id="ARBA00022705"/>
    </source>
</evidence>
<evidence type="ECO:0000256" key="14">
    <source>
        <dbReference type="ARBA" id="ARBA00041592"/>
    </source>
</evidence>
<keyword evidence="8" id="KW-0460">Magnesium</keyword>
<dbReference type="GO" id="GO:0046872">
    <property type="term" value="F:metal ion binding"/>
    <property type="evidence" value="ECO:0007669"/>
    <property type="project" value="UniProtKB-KW"/>
</dbReference>
<dbReference type="PANTHER" id="PTHR47707">
    <property type="entry name" value="8-OXO-DGTP DIPHOSPHATASE"/>
    <property type="match status" value="1"/>
</dbReference>
<dbReference type="AlphaFoldDB" id="E1R4I9"/>
<evidence type="ECO:0000256" key="13">
    <source>
        <dbReference type="ARBA" id="ARBA00040794"/>
    </source>
</evidence>
<keyword evidence="19" id="KW-1185">Reference proteome</keyword>
<accession>E1R4I9</accession>
<dbReference type="GO" id="GO:0035539">
    <property type="term" value="F:8-oxo-7,8-dihydrodeoxyguanosine triphosphate pyrophosphatase activity"/>
    <property type="evidence" value="ECO:0007669"/>
    <property type="project" value="UniProtKB-EC"/>
</dbReference>
<dbReference type="EC" id="3.6.1.55" evidence="12"/>
<evidence type="ECO:0000256" key="8">
    <source>
        <dbReference type="ARBA" id="ARBA00022842"/>
    </source>
</evidence>
<dbReference type="GO" id="GO:0006281">
    <property type="term" value="P:DNA repair"/>
    <property type="evidence" value="ECO:0007669"/>
    <property type="project" value="UniProtKB-KW"/>
</dbReference>
<dbReference type="Gene3D" id="3.90.79.10">
    <property type="entry name" value="Nucleoside Triphosphate Pyrophosphohydrolase"/>
    <property type="match status" value="1"/>
</dbReference>
<evidence type="ECO:0000256" key="10">
    <source>
        <dbReference type="ARBA" id="ARBA00035861"/>
    </source>
</evidence>
<evidence type="ECO:0000256" key="12">
    <source>
        <dbReference type="ARBA" id="ARBA00038905"/>
    </source>
</evidence>
<dbReference type="KEGG" id="ssm:Spirs_2620"/>
<proteinExistence type="inferred from homology"/>
<evidence type="ECO:0000256" key="15">
    <source>
        <dbReference type="ARBA" id="ARBA00041979"/>
    </source>
</evidence>
<dbReference type="OrthoDB" id="9810648at2"/>
<evidence type="ECO:0000256" key="2">
    <source>
        <dbReference type="ARBA" id="ARBA00005582"/>
    </source>
</evidence>
<gene>
    <name evidence="18" type="ordered locus">Spirs_2620</name>
</gene>
<dbReference type="InterPro" id="IPR047127">
    <property type="entry name" value="MutT-like"/>
</dbReference>
<dbReference type="PANTHER" id="PTHR47707:SF1">
    <property type="entry name" value="NUDIX HYDROLASE FAMILY PROTEIN"/>
    <property type="match status" value="1"/>
</dbReference>
<dbReference type="Pfam" id="PF00293">
    <property type="entry name" value="NUDIX"/>
    <property type="match status" value="1"/>
</dbReference>
<evidence type="ECO:0000256" key="7">
    <source>
        <dbReference type="ARBA" id="ARBA00022801"/>
    </source>
</evidence>
<dbReference type="SUPFAM" id="SSF55811">
    <property type="entry name" value="Nudix"/>
    <property type="match status" value="1"/>
</dbReference>
<evidence type="ECO:0000256" key="16">
    <source>
        <dbReference type="ARBA" id="ARBA00042798"/>
    </source>
</evidence>
<organism evidence="18 19">
    <name type="scientific">Sediminispirochaeta smaragdinae (strain DSM 11293 / JCM 15392 / SEBR 4228)</name>
    <name type="common">Spirochaeta smaragdinae</name>
    <dbReference type="NCBI Taxonomy" id="573413"/>
    <lineage>
        <taxon>Bacteria</taxon>
        <taxon>Pseudomonadati</taxon>
        <taxon>Spirochaetota</taxon>
        <taxon>Spirochaetia</taxon>
        <taxon>Spirochaetales</taxon>
        <taxon>Spirochaetaceae</taxon>
        <taxon>Sediminispirochaeta</taxon>
    </lineage>
</organism>
<comment type="similarity">
    <text evidence="2">Belongs to the Nudix hydrolase family.</text>
</comment>
<keyword evidence="7 18" id="KW-0378">Hydrolase</keyword>
<comment type="cofactor">
    <cofactor evidence="1">
        <name>Mg(2+)</name>
        <dbReference type="ChEBI" id="CHEBI:18420"/>
    </cofactor>
</comment>
<evidence type="ECO:0000256" key="3">
    <source>
        <dbReference type="ARBA" id="ARBA00022457"/>
    </source>
</evidence>
<comment type="catalytic activity">
    <reaction evidence="10">
        <text>8-oxo-dGTP + H2O = 8-oxo-dGMP + diphosphate + H(+)</text>
        <dbReference type="Rhea" id="RHEA:31575"/>
        <dbReference type="ChEBI" id="CHEBI:15377"/>
        <dbReference type="ChEBI" id="CHEBI:15378"/>
        <dbReference type="ChEBI" id="CHEBI:33019"/>
        <dbReference type="ChEBI" id="CHEBI:63224"/>
        <dbReference type="ChEBI" id="CHEBI:77896"/>
        <dbReference type="EC" id="3.6.1.55"/>
    </reaction>
</comment>
<comment type="catalytic activity">
    <reaction evidence="11">
        <text>8-oxo-GTP + H2O = 8-oxo-GMP + diphosphate + H(+)</text>
        <dbReference type="Rhea" id="RHEA:67616"/>
        <dbReference type="ChEBI" id="CHEBI:15377"/>
        <dbReference type="ChEBI" id="CHEBI:15378"/>
        <dbReference type="ChEBI" id="CHEBI:33019"/>
        <dbReference type="ChEBI" id="CHEBI:143553"/>
        <dbReference type="ChEBI" id="CHEBI:145694"/>
    </reaction>
</comment>
<evidence type="ECO:0000256" key="1">
    <source>
        <dbReference type="ARBA" id="ARBA00001946"/>
    </source>
</evidence>
<sequence>MQRISTAGIARRGSKYLLALRKPGTSIGESWEFPGGKARFGEPPEEALKREFFEEFQIHILVGRMIFHGSFSNRGTDYELQAFDIKILGDGFTLAEHQKIGWFTLDEMIRLSMADSDRSILEFLRNKPVTI</sequence>
<keyword evidence="3" id="KW-0515">Mutator protein</keyword>
<dbReference type="RefSeq" id="WP_013255192.1">
    <property type="nucleotide sequence ID" value="NC_014364.1"/>
</dbReference>
<evidence type="ECO:0000313" key="18">
    <source>
        <dbReference type="EMBL" id="ADK81730.1"/>
    </source>
</evidence>
<evidence type="ECO:0000259" key="17">
    <source>
        <dbReference type="PROSITE" id="PS51462"/>
    </source>
</evidence>
<evidence type="ECO:0000256" key="6">
    <source>
        <dbReference type="ARBA" id="ARBA00022763"/>
    </source>
</evidence>
<dbReference type="eggNOG" id="COG1051">
    <property type="taxonomic scope" value="Bacteria"/>
</dbReference>
<dbReference type="GO" id="GO:0006260">
    <property type="term" value="P:DNA replication"/>
    <property type="evidence" value="ECO:0007669"/>
    <property type="project" value="UniProtKB-KW"/>
</dbReference>
<keyword evidence="5" id="KW-0479">Metal-binding</keyword>
<name>E1R4I9_SEDSS</name>
<keyword evidence="6" id="KW-0227">DNA damage</keyword>
<dbReference type="HOGENOM" id="CLU_037162_19_3_12"/>
<dbReference type="InterPro" id="IPR000086">
    <property type="entry name" value="NUDIX_hydrolase_dom"/>
</dbReference>
<dbReference type="PROSITE" id="PS51462">
    <property type="entry name" value="NUDIX"/>
    <property type="match status" value="1"/>
</dbReference>